<evidence type="ECO:0000313" key="2">
    <source>
        <dbReference type="Proteomes" id="UP000018958"/>
    </source>
</evidence>
<dbReference type="Proteomes" id="UP000018958">
    <property type="component" value="Unassembled WGS sequence"/>
</dbReference>
<comment type="caution">
    <text evidence="1">The sequence shown here is derived from an EMBL/GenBank/DDBJ whole genome shotgun (WGS) entry which is preliminary data.</text>
</comment>
<reference evidence="1 2" key="1">
    <citation type="submission" date="2013-11" db="EMBL/GenBank/DDBJ databases">
        <title>The Genome Sequence of Phytophthora parasitica CJ01A1.</title>
        <authorList>
            <consortium name="The Broad Institute Genomics Platform"/>
            <person name="Russ C."/>
            <person name="Tyler B."/>
            <person name="Panabieres F."/>
            <person name="Shan W."/>
            <person name="Tripathy S."/>
            <person name="Grunwald N."/>
            <person name="Machado M."/>
            <person name="Johnson C.S."/>
            <person name="Walker B."/>
            <person name="Young S.K."/>
            <person name="Zeng Q."/>
            <person name="Gargeya S."/>
            <person name="Fitzgerald M."/>
            <person name="Haas B."/>
            <person name="Abouelleil A."/>
            <person name="Allen A.W."/>
            <person name="Alvarado L."/>
            <person name="Arachchi H.M."/>
            <person name="Berlin A.M."/>
            <person name="Chapman S.B."/>
            <person name="Gainer-Dewar J."/>
            <person name="Goldberg J."/>
            <person name="Griggs A."/>
            <person name="Gujja S."/>
            <person name="Hansen M."/>
            <person name="Howarth C."/>
            <person name="Imamovic A."/>
            <person name="Ireland A."/>
            <person name="Larimer J."/>
            <person name="McCowan C."/>
            <person name="Murphy C."/>
            <person name="Pearson M."/>
            <person name="Poon T.W."/>
            <person name="Priest M."/>
            <person name="Roberts A."/>
            <person name="Saif S."/>
            <person name="Shea T."/>
            <person name="Sisk P."/>
            <person name="Sykes S."/>
            <person name="Wortman J."/>
            <person name="Nusbaum C."/>
            <person name="Birren B."/>
        </authorList>
    </citation>
    <scope>NUCLEOTIDE SEQUENCE [LARGE SCALE GENOMIC DNA]</scope>
    <source>
        <strain evidence="1 2">CJ01A1</strain>
    </source>
</reference>
<feature type="non-terminal residue" evidence="1">
    <location>
        <position position="1"/>
    </location>
</feature>
<accession>W2X9H1</accession>
<sequence length="57" mass="6505">ATPHRKLAFTSKPNALCPFHVEWGKPHHWGFRAVATQRYMGQNTVEDGGDRQETSRV</sequence>
<evidence type="ECO:0000313" key="1">
    <source>
        <dbReference type="EMBL" id="ETP19018.1"/>
    </source>
</evidence>
<name>W2X9H1_PHYNI</name>
<dbReference type="EMBL" id="ANIX01001342">
    <property type="protein sequence ID" value="ETP19018.1"/>
    <property type="molecule type" value="Genomic_DNA"/>
</dbReference>
<organism evidence="1 2">
    <name type="scientific">Phytophthora nicotianae CJ01A1</name>
    <dbReference type="NCBI Taxonomy" id="1317063"/>
    <lineage>
        <taxon>Eukaryota</taxon>
        <taxon>Sar</taxon>
        <taxon>Stramenopiles</taxon>
        <taxon>Oomycota</taxon>
        <taxon>Peronosporomycetes</taxon>
        <taxon>Peronosporales</taxon>
        <taxon>Peronosporaceae</taxon>
        <taxon>Phytophthora</taxon>
    </lineage>
</organism>
<proteinExistence type="predicted"/>
<dbReference type="AlphaFoldDB" id="W2X9H1"/>
<gene>
    <name evidence="1" type="ORF">F441_06836</name>
</gene>
<protein>
    <submittedName>
        <fullName evidence="1">Uncharacterized protein</fullName>
    </submittedName>
</protein>